<accession>A0A0A9FQ27</accession>
<evidence type="ECO:0000313" key="2">
    <source>
        <dbReference type="EMBL" id="JAE14920.1"/>
    </source>
</evidence>
<sequence length="61" mass="7335">MQCFSTCFVLSICNVHKKITMFCFTLFIFICYQFSFDCHIRRKHEDDISLFPISVVELIQF</sequence>
<proteinExistence type="predicted"/>
<name>A0A0A9FQ27_ARUDO</name>
<dbReference type="EMBL" id="GBRH01182976">
    <property type="protein sequence ID" value="JAE14920.1"/>
    <property type="molecule type" value="Transcribed_RNA"/>
</dbReference>
<evidence type="ECO:0000256" key="1">
    <source>
        <dbReference type="SAM" id="Phobius"/>
    </source>
</evidence>
<keyword evidence="1" id="KW-1133">Transmembrane helix</keyword>
<protein>
    <submittedName>
        <fullName evidence="2">Uncharacterized protein</fullName>
    </submittedName>
</protein>
<dbReference type="AlphaFoldDB" id="A0A0A9FQ27"/>
<keyword evidence="1" id="KW-0812">Transmembrane</keyword>
<reference evidence="2" key="1">
    <citation type="submission" date="2014-09" db="EMBL/GenBank/DDBJ databases">
        <authorList>
            <person name="Magalhaes I.L.F."/>
            <person name="Oliveira U."/>
            <person name="Santos F.R."/>
            <person name="Vidigal T.H.D.A."/>
            <person name="Brescovit A.D."/>
            <person name="Santos A.J."/>
        </authorList>
    </citation>
    <scope>NUCLEOTIDE SEQUENCE</scope>
    <source>
        <tissue evidence="2">Shoot tissue taken approximately 20 cm above the soil surface</tissue>
    </source>
</reference>
<reference evidence="2" key="2">
    <citation type="journal article" date="2015" name="Data Brief">
        <title>Shoot transcriptome of the giant reed, Arundo donax.</title>
        <authorList>
            <person name="Barrero R.A."/>
            <person name="Guerrero F.D."/>
            <person name="Moolhuijzen P."/>
            <person name="Goolsby J.A."/>
            <person name="Tidwell J."/>
            <person name="Bellgard S.E."/>
            <person name="Bellgard M.I."/>
        </authorList>
    </citation>
    <scope>NUCLEOTIDE SEQUENCE</scope>
    <source>
        <tissue evidence="2">Shoot tissue taken approximately 20 cm above the soil surface</tissue>
    </source>
</reference>
<keyword evidence="1" id="KW-0472">Membrane</keyword>
<feature type="transmembrane region" description="Helical" evidence="1">
    <location>
        <begin position="19"/>
        <end position="36"/>
    </location>
</feature>
<organism evidence="2">
    <name type="scientific">Arundo donax</name>
    <name type="common">Giant reed</name>
    <name type="synonym">Donax arundinaceus</name>
    <dbReference type="NCBI Taxonomy" id="35708"/>
    <lineage>
        <taxon>Eukaryota</taxon>
        <taxon>Viridiplantae</taxon>
        <taxon>Streptophyta</taxon>
        <taxon>Embryophyta</taxon>
        <taxon>Tracheophyta</taxon>
        <taxon>Spermatophyta</taxon>
        <taxon>Magnoliopsida</taxon>
        <taxon>Liliopsida</taxon>
        <taxon>Poales</taxon>
        <taxon>Poaceae</taxon>
        <taxon>PACMAD clade</taxon>
        <taxon>Arundinoideae</taxon>
        <taxon>Arundineae</taxon>
        <taxon>Arundo</taxon>
    </lineage>
</organism>